<comment type="caution">
    <text evidence="1">The sequence shown here is derived from an EMBL/GenBank/DDBJ whole genome shotgun (WGS) entry which is preliminary data.</text>
</comment>
<keyword evidence="2" id="KW-1185">Reference proteome</keyword>
<accession>A0ABQ2B1U4</accession>
<organism evidence="1 2">
    <name type="scientific">Arthrobacter liuii</name>
    <dbReference type="NCBI Taxonomy" id="1476996"/>
    <lineage>
        <taxon>Bacteria</taxon>
        <taxon>Bacillati</taxon>
        <taxon>Actinomycetota</taxon>
        <taxon>Actinomycetes</taxon>
        <taxon>Micrococcales</taxon>
        <taxon>Micrococcaceae</taxon>
        <taxon>Arthrobacter</taxon>
    </lineage>
</organism>
<name>A0ABQ2B1U4_9MICC</name>
<dbReference type="EMBL" id="BMFW01000039">
    <property type="protein sequence ID" value="GGI01927.1"/>
    <property type="molecule type" value="Genomic_DNA"/>
</dbReference>
<reference evidence="2" key="1">
    <citation type="journal article" date="2019" name="Int. J. Syst. Evol. Microbiol.">
        <title>The Global Catalogue of Microorganisms (GCM) 10K type strain sequencing project: providing services to taxonomists for standard genome sequencing and annotation.</title>
        <authorList>
            <consortium name="The Broad Institute Genomics Platform"/>
            <consortium name="The Broad Institute Genome Sequencing Center for Infectious Disease"/>
            <person name="Wu L."/>
            <person name="Ma J."/>
        </authorList>
    </citation>
    <scope>NUCLEOTIDE SEQUENCE [LARGE SCALE GENOMIC DNA]</scope>
    <source>
        <strain evidence="2">CGMCC 1.12778</strain>
    </source>
</reference>
<dbReference type="Proteomes" id="UP000643279">
    <property type="component" value="Unassembled WGS sequence"/>
</dbReference>
<sequence>MTTSHHALVVPTRLTQPVHIRTIDLDETAFQKIASGGVGLLAGTDWQVYLDNRSNAMVTNPRAEVLIREAGVDVDGTIQGTALFLGRGNPDGECDAPRRLIRLAEQLFDLPLVVA</sequence>
<proteinExistence type="predicted"/>
<protein>
    <recommendedName>
        <fullName evidence="3">DUF3846 domain-containing protein</fullName>
    </recommendedName>
</protein>
<evidence type="ECO:0000313" key="1">
    <source>
        <dbReference type="EMBL" id="GGI01927.1"/>
    </source>
</evidence>
<dbReference type="RefSeq" id="WP_188573503.1">
    <property type="nucleotide sequence ID" value="NZ_BMFW01000039.1"/>
</dbReference>
<evidence type="ECO:0000313" key="2">
    <source>
        <dbReference type="Proteomes" id="UP000643279"/>
    </source>
</evidence>
<gene>
    <name evidence="1" type="ORF">GCM10007170_42490</name>
</gene>
<evidence type="ECO:0008006" key="3">
    <source>
        <dbReference type="Google" id="ProtNLM"/>
    </source>
</evidence>